<dbReference type="GO" id="GO:0030447">
    <property type="term" value="P:filamentous growth"/>
    <property type="evidence" value="ECO:0007669"/>
    <property type="project" value="UniProtKB-ARBA"/>
</dbReference>
<evidence type="ECO:0000256" key="6">
    <source>
        <dbReference type="ARBA" id="ARBA00022840"/>
    </source>
</evidence>
<dbReference type="InterPro" id="IPR017441">
    <property type="entry name" value="Protein_kinase_ATP_BS"/>
</dbReference>
<dbReference type="GO" id="GO:0005634">
    <property type="term" value="C:nucleus"/>
    <property type="evidence" value="ECO:0007669"/>
    <property type="project" value="TreeGrafter"/>
</dbReference>
<dbReference type="FunFam" id="1.10.510.10:FF:000275">
    <property type="entry name" value="SRSF protein kinase 2 isoform X3"/>
    <property type="match status" value="1"/>
</dbReference>
<feature type="binding site" evidence="9">
    <location>
        <position position="544"/>
    </location>
    <ligand>
        <name>ATP</name>
        <dbReference type="ChEBI" id="CHEBI:30616"/>
    </ligand>
</feature>
<sequence length="1041" mass="115884">MPEPFIDIEKNRSYNQQQQQQGCSVPSKLSLAFQNHPAVGAVSGTIRGDTDTEDLINAEVSRKLNLPPEASVPAVKNQITIASGNNGHGLAVVDNVSQPVSEILDIEAHPETTNSNEGKNLKETLKSNLRIDTGVDDGERSIKSVSSFSDYDDQDTQVVDLSFFNDEEEDGDDTDNRGGIVDADQGTFGKKSLEEDPEDYKEGGYHPAYIGESYKQGRYILVRKLGWGHFSTVWLAKDTTKNTHVAMKVVRSAKSYRETAVDEIKLLTKINMTDKDHPGHQYLIKLLDYFDHNGPNGTHICIVFEKNRSYNQQQQQQGCSAPSKLSLAFQNHPAVGAVSGTIRGDTDTEDLINAEISRKLNIPPEASVPAVKNQITIASGNNGHGLAVVDNVSQPVSEILDIEAHPETTNSNEGKNLKETLKSNLRIDTGVDDGERSIKSVSSFSDYDDQDTQVVDLSFFNDEEEDGDDTDNRGGIVDADQGTFGKKSLEEDPEDYKEGGYHPAYIGESYKQGRYILVRKLGWGHFSTVWLAKDTTKNTHVAMKVVRSAKSYGETAVDEIKLLTKINMTDKDHPGHQYLIKLLDYFDHNGPNGTHICIVFEVLGESLLGLIRRYKHKGLPIKFVKQISKQILLAIDFLHRKCGIIHTDIKPENIMLGIDQVEELLNFLEESEWERHVLRKVSSKLLAKGGLSASIDTKSLANITKTRNSFGNTRYGKKRAMSIVTNSQPLPSPLRSRSSSFFNSPLSRTNSNILHTGSAIARTHSNQMNKCEGRSRPIPVNNTVEEKNDAGQSISHGNSSFASSNDLPSKMSYKDIQTIINKHSETERTLFDFIPPSEEEIVDDDLIKVKIADLGNACWTSQHFTNDIQTRQYRSPEVILGGDWGCSADIWSTGCLIFELLTGDFLFDPVENPAFSKSDDHLAQIIELLGPIPDELIRNSHYGRHFFHPDNKTLRRIKNLKPWPLETDSLEIADFLKGMLILDPKRRMDAAGLSNHFWLNDANVEGHIDREVGTRGEDIGKGWYSEVTQSRQAHSAPLGSK</sequence>
<accession>A0A099NWF1</accession>
<dbReference type="eggNOG" id="KOG1290">
    <property type="taxonomic scope" value="Eukaryota"/>
</dbReference>
<evidence type="ECO:0000313" key="13">
    <source>
        <dbReference type="Proteomes" id="UP000029867"/>
    </source>
</evidence>
<keyword evidence="5" id="KW-0418">Kinase</keyword>
<organism evidence="12 13">
    <name type="scientific">Pichia kudriavzevii</name>
    <name type="common">Yeast</name>
    <name type="synonym">Issatchenkia orientalis</name>
    <dbReference type="NCBI Taxonomy" id="4909"/>
    <lineage>
        <taxon>Eukaryota</taxon>
        <taxon>Fungi</taxon>
        <taxon>Dikarya</taxon>
        <taxon>Ascomycota</taxon>
        <taxon>Saccharomycotina</taxon>
        <taxon>Pichiomycetes</taxon>
        <taxon>Pichiales</taxon>
        <taxon>Pichiaceae</taxon>
        <taxon>Pichia</taxon>
    </lineage>
</organism>
<evidence type="ECO:0000256" key="8">
    <source>
        <dbReference type="ARBA" id="ARBA00048679"/>
    </source>
</evidence>
<dbReference type="PROSITE" id="PS00107">
    <property type="entry name" value="PROTEIN_KINASE_ATP"/>
    <property type="match status" value="1"/>
</dbReference>
<dbReference type="PANTHER" id="PTHR47634:SF9">
    <property type="entry name" value="PROTEIN KINASE DOMAIN-CONTAINING PROTEIN-RELATED"/>
    <property type="match status" value="1"/>
</dbReference>
<gene>
    <name evidence="12" type="ORF">JL09_g4598</name>
</gene>
<dbReference type="Pfam" id="PF00069">
    <property type="entry name" value="Pkinase"/>
    <property type="match status" value="2"/>
</dbReference>
<dbReference type="AlphaFoldDB" id="A0A099NWF1"/>
<evidence type="ECO:0000259" key="11">
    <source>
        <dbReference type="PROSITE" id="PS50011"/>
    </source>
</evidence>
<dbReference type="GO" id="GO:0050684">
    <property type="term" value="P:regulation of mRNA processing"/>
    <property type="evidence" value="ECO:0007669"/>
    <property type="project" value="TreeGrafter"/>
</dbReference>
<keyword evidence="4 9" id="KW-0547">Nucleotide-binding</keyword>
<dbReference type="GO" id="GO:0005524">
    <property type="term" value="F:ATP binding"/>
    <property type="evidence" value="ECO:0007669"/>
    <property type="project" value="UniProtKB-UniRule"/>
</dbReference>
<dbReference type="SUPFAM" id="SSF56112">
    <property type="entry name" value="Protein kinase-like (PK-like)"/>
    <property type="match status" value="2"/>
</dbReference>
<evidence type="ECO:0000256" key="5">
    <source>
        <dbReference type="ARBA" id="ARBA00022777"/>
    </source>
</evidence>
<dbReference type="Gene3D" id="3.30.200.20">
    <property type="entry name" value="Phosphorylase Kinase, domain 1"/>
    <property type="match status" value="2"/>
</dbReference>
<feature type="region of interest" description="Disordered" evidence="10">
    <location>
        <begin position="462"/>
        <end position="496"/>
    </location>
</feature>
<dbReference type="HOGENOM" id="CLU_000288_81_12_1"/>
<feature type="region of interest" description="Disordered" evidence="10">
    <location>
        <begin position="1"/>
        <end position="22"/>
    </location>
</feature>
<feature type="region of interest" description="Disordered" evidence="10">
    <location>
        <begin position="166"/>
        <end position="200"/>
    </location>
</feature>
<evidence type="ECO:0000256" key="2">
    <source>
        <dbReference type="ARBA" id="ARBA00022527"/>
    </source>
</evidence>
<evidence type="ECO:0000256" key="9">
    <source>
        <dbReference type="PROSITE-ProRule" id="PRU10141"/>
    </source>
</evidence>
<name>A0A099NWF1_PICKU</name>
<dbReference type="InterPro" id="IPR051334">
    <property type="entry name" value="SRPK"/>
</dbReference>
<evidence type="ECO:0000313" key="12">
    <source>
        <dbReference type="EMBL" id="KGK36251.1"/>
    </source>
</evidence>
<feature type="domain" description="Protein kinase" evidence="11">
    <location>
        <begin position="515"/>
        <end position="999"/>
    </location>
</feature>
<dbReference type="InterPro" id="IPR000719">
    <property type="entry name" value="Prot_kinase_dom"/>
</dbReference>
<dbReference type="Proteomes" id="UP000029867">
    <property type="component" value="Unassembled WGS sequence"/>
</dbReference>
<dbReference type="EC" id="2.7.11.1" evidence="1"/>
<protein>
    <recommendedName>
        <fullName evidence="1">non-specific serine/threonine protein kinase</fullName>
        <ecNumber evidence="1">2.7.11.1</ecNumber>
    </recommendedName>
</protein>
<dbReference type="PROSITE" id="PS50011">
    <property type="entry name" value="PROTEIN_KINASE_DOM"/>
    <property type="match status" value="1"/>
</dbReference>
<dbReference type="EMBL" id="JQFK01000095">
    <property type="protein sequence ID" value="KGK36251.1"/>
    <property type="molecule type" value="Genomic_DNA"/>
</dbReference>
<evidence type="ECO:0000256" key="4">
    <source>
        <dbReference type="ARBA" id="ARBA00022741"/>
    </source>
</evidence>
<dbReference type="VEuPathDB" id="FungiDB:C5L36_0C10690"/>
<evidence type="ECO:0000256" key="1">
    <source>
        <dbReference type="ARBA" id="ARBA00012513"/>
    </source>
</evidence>
<dbReference type="GO" id="GO:0005737">
    <property type="term" value="C:cytoplasm"/>
    <property type="evidence" value="ECO:0007669"/>
    <property type="project" value="TreeGrafter"/>
</dbReference>
<keyword evidence="2" id="KW-0723">Serine/threonine-protein kinase</keyword>
<dbReference type="PANTHER" id="PTHR47634">
    <property type="entry name" value="PROTEIN KINASE DOMAIN-CONTAINING PROTEIN-RELATED"/>
    <property type="match status" value="1"/>
</dbReference>
<dbReference type="PROSITE" id="PS00108">
    <property type="entry name" value="PROTEIN_KINASE_ST"/>
    <property type="match status" value="1"/>
</dbReference>
<keyword evidence="3" id="KW-0808">Transferase</keyword>
<dbReference type="GO" id="GO:0000245">
    <property type="term" value="P:spliceosomal complex assembly"/>
    <property type="evidence" value="ECO:0007669"/>
    <property type="project" value="TreeGrafter"/>
</dbReference>
<comment type="catalytic activity">
    <reaction evidence="8">
        <text>L-seryl-[protein] + ATP = O-phospho-L-seryl-[protein] + ADP + H(+)</text>
        <dbReference type="Rhea" id="RHEA:17989"/>
        <dbReference type="Rhea" id="RHEA-COMP:9863"/>
        <dbReference type="Rhea" id="RHEA-COMP:11604"/>
        <dbReference type="ChEBI" id="CHEBI:15378"/>
        <dbReference type="ChEBI" id="CHEBI:29999"/>
        <dbReference type="ChEBI" id="CHEBI:30616"/>
        <dbReference type="ChEBI" id="CHEBI:83421"/>
        <dbReference type="ChEBI" id="CHEBI:456216"/>
        <dbReference type="EC" id="2.7.11.1"/>
    </reaction>
</comment>
<evidence type="ECO:0000256" key="3">
    <source>
        <dbReference type="ARBA" id="ARBA00022679"/>
    </source>
</evidence>
<reference evidence="13" key="1">
    <citation type="journal article" date="2014" name="Microb. Cell Fact.">
        <title>Exploiting Issatchenkia orientalis SD108 for succinic acid production.</title>
        <authorList>
            <person name="Xiao H."/>
            <person name="Shao Z."/>
            <person name="Jiang Y."/>
            <person name="Dole S."/>
            <person name="Zhao H."/>
        </authorList>
    </citation>
    <scope>NUCLEOTIDE SEQUENCE [LARGE SCALE GENOMIC DNA]</scope>
    <source>
        <strain evidence="13">SD108</strain>
    </source>
</reference>
<dbReference type="GO" id="GO:0004674">
    <property type="term" value="F:protein serine/threonine kinase activity"/>
    <property type="evidence" value="ECO:0007669"/>
    <property type="project" value="UniProtKB-KW"/>
</dbReference>
<dbReference type="FunFam" id="3.30.200.20:FF:000770">
    <property type="entry name" value="SRSF protein kinase 2"/>
    <property type="match status" value="1"/>
</dbReference>
<comment type="caution">
    <text evidence="12">The sequence shown here is derived from an EMBL/GenBank/DDBJ whole genome shotgun (WGS) entry which is preliminary data.</text>
</comment>
<keyword evidence="6 9" id="KW-0067">ATP-binding</keyword>
<evidence type="ECO:0000256" key="10">
    <source>
        <dbReference type="SAM" id="MobiDB-lite"/>
    </source>
</evidence>
<dbReference type="Gene3D" id="1.10.510.10">
    <property type="entry name" value="Transferase(Phosphotransferase) domain 1"/>
    <property type="match status" value="1"/>
</dbReference>
<comment type="catalytic activity">
    <reaction evidence="7">
        <text>L-threonyl-[protein] + ATP = O-phospho-L-threonyl-[protein] + ADP + H(+)</text>
        <dbReference type="Rhea" id="RHEA:46608"/>
        <dbReference type="Rhea" id="RHEA-COMP:11060"/>
        <dbReference type="Rhea" id="RHEA-COMP:11605"/>
        <dbReference type="ChEBI" id="CHEBI:15378"/>
        <dbReference type="ChEBI" id="CHEBI:30013"/>
        <dbReference type="ChEBI" id="CHEBI:30616"/>
        <dbReference type="ChEBI" id="CHEBI:61977"/>
        <dbReference type="ChEBI" id="CHEBI:456216"/>
        <dbReference type="EC" id="2.7.11.1"/>
    </reaction>
</comment>
<dbReference type="InterPro" id="IPR011009">
    <property type="entry name" value="Kinase-like_dom_sf"/>
</dbReference>
<dbReference type="SMART" id="SM00220">
    <property type="entry name" value="S_TKc"/>
    <property type="match status" value="1"/>
</dbReference>
<proteinExistence type="predicted"/>
<evidence type="ECO:0000256" key="7">
    <source>
        <dbReference type="ARBA" id="ARBA00047899"/>
    </source>
</evidence>
<dbReference type="InterPro" id="IPR008271">
    <property type="entry name" value="Ser/Thr_kinase_AS"/>
</dbReference>